<dbReference type="RefSeq" id="WP_377917291.1">
    <property type="nucleotide sequence ID" value="NZ_JBHRZT010000068.1"/>
</dbReference>
<feature type="transmembrane region" description="Helical" evidence="1">
    <location>
        <begin position="209"/>
        <end position="233"/>
    </location>
</feature>
<feature type="transmembrane region" description="Helical" evidence="1">
    <location>
        <begin position="354"/>
        <end position="375"/>
    </location>
</feature>
<feature type="domain" description="DUF418" evidence="2">
    <location>
        <begin position="233"/>
        <end position="393"/>
    </location>
</feature>
<keyword evidence="4" id="KW-1185">Reference proteome</keyword>
<evidence type="ECO:0000313" key="3">
    <source>
        <dbReference type="EMBL" id="MFC3885159.1"/>
    </source>
</evidence>
<comment type="caution">
    <text evidence="3">The sequence shown here is derived from an EMBL/GenBank/DDBJ whole genome shotgun (WGS) entry which is preliminary data.</text>
</comment>
<keyword evidence="1" id="KW-0472">Membrane</keyword>
<feature type="transmembrane region" description="Helical" evidence="1">
    <location>
        <begin position="12"/>
        <end position="34"/>
    </location>
</feature>
<feature type="transmembrane region" description="Helical" evidence="1">
    <location>
        <begin position="122"/>
        <end position="137"/>
    </location>
</feature>
<keyword evidence="1" id="KW-0812">Transmembrane</keyword>
<evidence type="ECO:0000313" key="4">
    <source>
        <dbReference type="Proteomes" id="UP001595752"/>
    </source>
</evidence>
<feature type="transmembrane region" description="Helical" evidence="1">
    <location>
        <begin position="254"/>
        <end position="275"/>
    </location>
</feature>
<keyword evidence="1" id="KW-1133">Transmembrane helix</keyword>
<evidence type="ECO:0000256" key="1">
    <source>
        <dbReference type="SAM" id="Phobius"/>
    </source>
</evidence>
<feature type="transmembrane region" description="Helical" evidence="1">
    <location>
        <begin position="144"/>
        <end position="165"/>
    </location>
</feature>
<feature type="transmembrane region" description="Helical" evidence="1">
    <location>
        <begin position="69"/>
        <end position="86"/>
    </location>
</feature>
<reference evidence="4" key="1">
    <citation type="journal article" date="2019" name="Int. J. Syst. Evol. Microbiol.">
        <title>The Global Catalogue of Microorganisms (GCM) 10K type strain sequencing project: providing services to taxonomists for standard genome sequencing and annotation.</title>
        <authorList>
            <consortium name="The Broad Institute Genomics Platform"/>
            <consortium name="The Broad Institute Genome Sequencing Center for Infectious Disease"/>
            <person name="Wu L."/>
            <person name="Ma J."/>
        </authorList>
    </citation>
    <scope>NUCLEOTIDE SEQUENCE [LARGE SCALE GENOMIC DNA]</scope>
    <source>
        <strain evidence="4">CCUG 61889</strain>
    </source>
</reference>
<dbReference type="Proteomes" id="UP001595752">
    <property type="component" value="Unassembled WGS sequence"/>
</dbReference>
<organism evidence="3 4">
    <name type="scientific">Bacillus songklensis</name>
    <dbReference type="NCBI Taxonomy" id="1069116"/>
    <lineage>
        <taxon>Bacteria</taxon>
        <taxon>Bacillati</taxon>
        <taxon>Bacillota</taxon>
        <taxon>Bacilli</taxon>
        <taxon>Bacillales</taxon>
        <taxon>Bacillaceae</taxon>
        <taxon>Bacillus</taxon>
    </lineage>
</organism>
<dbReference type="Pfam" id="PF04235">
    <property type="entry name" value="DUF418"/>
    <property type="match status" value="1"/>
</dbReference>
<dbReference type="InterPro" id="IPR052529">
    <property type="entry name" value="Bact_Transport_Assoc"/>
</dbReference>
<name>A0ABV8B6J4_9BACI</name>
<feature type="transmembrane region" description="Helical" evidence="1">
    <location>
        <begin position="328"/>
        <end position="348"/>
    </location>
</feature>
<dbReference type="InterPro" id="IPR007349">
    <property type="entry name" value="DUF418"/>
</dbReference>
<sequence>MKSLPISTKERIVTIDIIRGFALLGIFLVNMPAYHSPDFLMQLYGIHKEQKGIDYWVDLFLQLFIQMKFYTIFSFLFGLGFYIFMSRAEQKGLATGRLFTRRIFALFLFGAAHLILLWFGDILHVYAITGLLLLFFYKRENKTLLAWAFSLLFVIHALMSIQFFIPASTLEEMKEASQQDHSGKLTEYMQVYGNANYAEWVSYRFDTEIIPILMNLPVTMTMVLAMFLFGLYAGRMGFFQPDTPHLHFIKKTQMITFLLSVPLVIFLALLKLHIVDPGIYRQAAVQLFTSLSGMTLCFFYISSLTLLVRNERWHKMLRPLGYAGQMALTNYLSQTIICIILFVGFGFYGKISLAAGTLICLLIYVLQITFSYIWLKRYKFGPTEWLWRSFTYGYFQPMKKEQNLKGDVKGTTM</sequence>
<dbReference type="PANTHER" id="PTHR30590">
    <property type="entry name" value="INNER MEMBRANE PROTEIN"/>
    <property type="match status" value="1"/>
</dbReference>
<dbReference type="PANTHER" id="PTHR30590:SF3">
    <property type="entry name" value="HYPOTHETICAL MEMBRANE SPANNING PROTEIN"/>
    <property type="match status" value="1"/>
</dbReference>
<evidence type="ECO:0000259" key="2">
    <source>
        <dbReference type="Pfam" id="PF04235"/>
    </source>
</evidence>
<feature type="transmembrane region" description="Helical" evidence="1">
    <location>
        <begin position="98"/>
        <end position="116"/>
    </location>
</feature>
<gene>
    <name evidence="3" type="ORF">ACFOU2_17470</name>
</gene>
<accession>A0ABV8B6J4</accession>
<dbReference type="EMBL" id="JBHRZT010000068">
    <property type="protein sequence ID" value="MFC3885159.1"/>
    <property type="molecule type" value="Genomic_DNA"/>
</dbReference>
<proteinExistence type="predicted"/>
<protein>
    <submittedName>
        <fullName evidence="3">DUF418 domain-containing protein</fullName>
    </submittedName>
</protein>
<feature type="transmembrane region" description="Helical" evidence="1">
    <location>
        <begin position="287"/>
        <end position="308"/>
    </location>
</feature>